<accession>A0ACB8U977</accession>
<gene>
    <name evidence="1" type="ORF">BDY19DRAFT_937396</name>
</gene>
<evidence type="ECO:0000313" key="1">
    <source>
        <dbReference type="EMBL" id="KAI0090773.1"/>
    </source>
</evidence>
<reference evidence="1" key="1">
    <citation type="journal article" date="2021" name="Environ. Microbiol.">
        <title>Gene family expansions and transcriptome signatures uncover fungal adaptations to wood decay.</title>
        <authorList>
            <person name="Hage H."/>
            <person name="Miyauchi S."/>
            <person name="Viragh M."/>
            <person name="Drula E."/>
            <person name="Min B."/>
            <person name="Chaduli D."/>
            <person name="Navarro D."/>
            <person name="Favel A."/>
            <person name="Norest M."/>
            <person name="Lesage-Meessen L."/>
            <person name="Balint B."/>
            <person name="Merenyi Z."/>
            <person name="de Eugenio L."/>
            <person name="Morin E."/>
            <person name="Martinez A.T."/>
            <person name="Baldrian P."/>
            <person name="Stursova M."/>
            <person name="Martinez M.J."/>
            <person name="Novotny C."/>
            <person name="Magnuson J.K."/>
            <person name="Spatafora J.W."/>
            <person name="Maurice S."/>
            <person name="Pangilinan J."/>
            <person name="Andreopoulos W."/>
            <person name="LaButti K."/>
            <person name="Hundley H."/>
            <person name="Na H."/>
            <person name="Kuo A."/>
            <person name="Barry K."/>
            <person name="Lipzen A."/>
            <person name="Henrissat B."/>
            <person name="Riley R."/>
            <person name="Ahrendt S."/>
            <person name="Nagy L.G."/>
            <person name="Grigoriev I.V."/>
            <person name="Martin F."/>
            <person name="Rosso M.N."/>
        </authorList>
    </citation>
    <scope>NUCLEOTIDE SEQUENCE</scope>
    <source>
        <strain evidence="1">CBS 384.51</strain>
    </source>
</reference>
<name>A0ACB8U977_9APHY</name>
<organism evidence="1 2">
    <name type="scientific">Irpex rosettiformis</name>
    <dbReference type="NCBI Taxonomy" id="378272"/>
    <lineage>
        <taxon>Eukaryota</taxon>
        <taxon>Fungi</taxon>
        <taxon>Dikarya</taxon>
        <taxon>Basidiomycota</taxon>
        <taxon>Agaricomycotina</taxon>
        <taxon>Agaricomycetes</taxon>
        <taxon>Polyporales</taxon>
        <taxon>Irpicaceae</taxon>
        <taxon>Irpex</taxon>
    </lineage>
</organism>
<protein>
    <submittedName>
        <fullName evidence="1">Uncharacterized protein</fullName>
    </submittedName>
</protein>
<keyword evidence="2" id="KW-1185">Reference proteome</keyword>
<dbReference type="EMBL" id="MU274907">
    <property type="protein sequence ID" value="KAI0090773.1"/>
    <property type="molecule type" value="Genomic_DNA"/>
</dbReference>
<sequence length="234" mass="25928">MSWPRVSIVVAYSGTDICMRVFQAIPLSRIAILLLHGVQRMVKAHGQVDSDIEDLLKLLRETLLHASNCDGEDLKRQAVKLVGDSASIVDGWVHSRSGKQLIKATYIQQRIKAFHTQITEFNDMLKTKVNKTDKQQPTKRPAPSLEISQPQDLPELDCSDTASVPDSPAPETPPATHAELDAFHNLKTTPNKADGPLTHIVKEVEVHWGEWHHVKEHGIRADGEIGIIGNVSPI</sequence>
<comment type="caution">
    <text evidence="1">The sequence shown here is derived from an EMBL/GenBank/DDBJ whole genome shotgun (WGS) entry which is preliminary data.</text>
</comment>
<evidence type="ECO:0000313" key="2">
    <source>
        <dbReference type="Proteomes" id="UP001055072"/>
    </source>
</evidence>
<proteinExistence type="predicted"/>
<dbReference type="Proteomes" id="UP001055072">
    <property type="component" value="Unassembled WGS sequence"/>
</dbReference>